<reference evidence="1 2" key="1">
    <citation type="submission" date="2016-10" db="EMBL/GenBank/DDBJ databases">
        <authorList>
            <person name="de Groot N.N."/>
        </authorList>
    </citation>
    <scope>NUCLEOTIDE SEQUENCE [LARGE SCALE GENOMIC DNA]</scope>
    <source>
        <strain evidence="1 2">CGMCC 1.12333</strain>
    </source>
</reference>
<evidence type="ECO:0000313" key="1">
    <source>
        <dbReference type="EMBL" id="SFU29859.1"/>
    </source>
</evidence>
<accession>A0A1I7F175</accession>
<dbReference type="EMBL" id="FPBK01000001">
    <property type="protein sequence ID" value="SFU29859.1"/>
    <property type="molecule type" value="Genomic_DNA"/>
</dbReference>
<dbReference type="Proteomes" id="UP000199138">
    <property type="component" value="Unassembled WGS sequence"/>
</dbReference>
<proteinExistence type="predicted"/>
<sequence>MMKLVIITAITEFSTDIKLILKKAGVQAFSCQNVTGYKDVSNSDIEGNWFAGEMIANDSIMCYAFAYESQIEQLMNMIDDFNASQDFITKVHAVQVPIEKTNTLNS</sequence>
<dbReference type="AlphaFoldDB" id="A0A1I7F175"/>
<evidence type="ECO:0008006" key="3">
    <source>
        <dbReference type="Google" id="ProtNLM"/>
    </source>
</evidence>
<organism evidence="1 2">
    <name type="scientific">Pustulibacterium marinum</name>
    <dbReference type="NCBI Taxonomy" id="1224947"/>
    <lineage>
        <taxon>Bacteria</taxon>
        <taxon>Pseudomonadati</taxon>
        <taxon>Bacteroidota</taxon>
        <taxon>Flavobacteriia</taxon>
        <taxon>Flavobacteriales</taxon>
        <taxon>Flavobacteriaceae</taxon>
        <taxon>Pustulibacterium</taxon>
    </lineage>
</organism>
<dbReference type="STRING" id="1224947.SAMN05216480_101520"/>
<protein>
    <recommendedName>
        <fullName evidence="3">Nitrogen regulatory protein P-II family</fullName>
    </recommendedName>
</protein>
<keyword evidence="2" id="KW-1185">Reference proteome</keyword>
<dbReference type="OrthoDB" id="1524637at2"/>
<evidence type="ECO:0000313" key="2">
    <source>
        <dbReference type="Proteomes" id="UP000199138"/>
    </source>
</evidence>
<name>A0A1I7F175_9FLAO</name>
<gene>
    <name evidence="1" type="ORF">SAMN05216480_101520</name>
</gene>